<dbReference type="Proteomes" id="UP001371305">
    <property type="component" value="Unassembled WGS sequence"/>
</dbReference>
<sequence>MKRSVFLPLVLAAIVLWLPAPATAEGVVALKSVTGALVVWDVPDCRFTVEIPGDSVKAMDNPDNFFLNVGGIVFQIQTTTAAEVLGKKAANVAPKELLQAHRDWEEKYIEKLTKSDLTIESEFVSLRDGTNALSWSYAMPKGVDTQISRQIYLTRVASGHVIVLNAAVPKKMKPETVSKSLVAAANSFVAYKKPIDLKKIQESLREAGGSGKKNGVRSQ</sequence>
<name>A0ABU9ASH2_9BACT</name>
<protein>
    <recommendedName>
        <fullName evidence="4">DUF1795 domain-containing protein</fullName>
    </recommendedName>
</protein>
<comment type="caution">
    <text evidence="2">The sequence shown here is derived from an EMBL/GenBank/DDBJ whole genome shotgun (WGS) entry which is preliminary data.</text>
</comment>
<keyword evidence="3" id="KW-1185">Reference proteome</keyword>
<proteinExistence type="predicted"/>
<feature type="signal peptide" evidence="1">
    <location>
        <begin position="1"/>
        <end position="24"/>
    </location>
</feature>
<accession>A0ABU9ASH2</accession>
<keyword evidence="1" id="KW-0732">Signal</keyword>
<dbReference type="EMBL" id="JBBUKT010000002">
    <property type="protein sequence ID" value="MEK7950463.1"/>
    <property type="molecule type" value="Genomic_DNA"/>
</dbReference>
<evidence type="ECO:0008006" key="4">
    <source>
        <dbReference type="Google" id="ProtNLM"/>
    </source>
</evidence>
<dbReference type="RefSeq" id="WP_341404061.1">
    <property type="nucleotide sequence ID" value="NZ_JBBUKT010000002.1"/>
</dbReference>
<evidence type="ECO:0000256" key="1">
    <source>
        <dbReference type="SAM" id="SignalP"/>
    </source>
</evidence>
<reference evidence="2 3" key="1">
    <citation type="submission" date="2024-04" db="EMBL/GenBank/DDBJ databases">
        <title>Luteolibacter sp. isolated from soil.</title>
        <authorList>
            <person name="An J."/>
        </authorList>
    </citation>
    <scope>NUCLEOTIDE SEQUENCE [LARGE SCALE GENOMIC DNA]</scope>
    <source>
        <strain evidence="2 3">Y139</strain>
    </source>
</reference>
<organism evidence="2 3">
    <name type="scientific">Luteolibacter soli</name>
    <dbReference type="NCBI Taxonomy" id="3135280"/>
    <lineage>
        <taxon>Bacteria</taxon>
        <taxon>Pseudomonadati</taxon>
        <taxon>Verrucomicrobiota</taxon>
        <taxon>Verrucomicrobiia</taxon>
        <taxon>Verrucomicrobiales</taxon>
        <taxon>Verrucomicrobiaceae</taxon>
        <taxon>Luteolibacter</taxon>
    </lineage>
</organism>
<evidence type="ECO:0000313" key="3">
    <source>
        <dbReference type="Proteomes" id="UP001371305"/>
    </source>
</evidence>
<feature type="chain" id="PRO_5045923367" description="DUF1795 domain-containing protein" evidence="1">
    <location>
        <begin position="25"/>
        <end position="219"/>
    </location>
</feature>
<evidence type="ECO:0000313" key="2">
    <source>
        <dbReference type="EMBL" id="MEK7950463.1"/>
    </source>
</evidence>
<gene>
    <name evidence="2" type="ORF">WKV53_08150</name>
</gene>